<gene>
    <name evidence="2" type="ORF">AVO45_11540</name>
</gene>
<evidence type="ECO:0000256" key="1">
    <source>
        <dbReference type="SAM" id="Phobius"/>
    </source>
</evidence>
<keyword evidence="3" id="KW-1185">Reference proteome</keyword>
<dbReference type="RefSeq" id="WP_068348247.1">
    <property type="nucleotide sequence ID" value="NZ_LQBQ01000035.1"/>
</dbReference>
<keyword evidence="1" id="KW-1133">Transmembrane helix</keyword>
<keyword evidence="1" id="KW-0812">Transmembrane</keyword>
<name>A0A0X3TL06_9RHOB</name>
<organism evidence="2 3">
    <name type="scientific">Ruegeria marisrubri</name>
    <dbReference type="NCBI Taxonomy" id="1685379"/>
    <lineage>
        <taxon>Bacteria</taxon>
        <taxon>Pseudomonadati</taxon>
        <taxon>Pseudomonadota</taxon>
        <taxon>Alphaproteobacteria</taxon>
        <taxon>Rhodobacterales</taxon>
        <taxon>Roseobacteraceae</taxon>
        <taxon>Ruegeria</taxon>
    </lineage>
</organism>
<protein>
    <submittedName>
        <fullName evidence="2">Uncharacterized protein</fullName>
    </submittedName>
</protein>
<accession>A0A0X3TL06</accession>
<dbReference type="Proteomes" id="UP000053791">
    <property type="component" value="Unassembled WGS sequence"/>
</dbReference>
<dbReference type="AlphaFoldDB" id="A0A0X3TL06"/>
<keyword evidence="1" id="KW-0472">Membrane</keyword>
<evidence type="ECO:0000313" key="3">
    <source>
        <dbReference type="Proteomes" id="UP000053791"/>
    </source>
</evidence>
<sequence>MPIEALLVLVIGGIAGVALLLHLTGRSNLRVLSPDGARAEWLRHFPDDTIVDVTLSHDGHAALLRTETGPGLLWSFGADTVARHLLDFDWLEHPKGMEFYFHDFATPHVLVHLDETERRHWRHLMEPA</sequence>
<reference evidence="2 3" key="1">
    <citation type="submission" date="2015-12" db="EMBL/GenBank/DDBJ databases">
        <authorList>
            <person name="Shamseldin A."/>
            <person name="Moawad H."/>
            <person name="Abd El-Rahim W.M."/>
            <person name="Sadowsky M.J."/>
        </authorList>
    </citation>
    <scope>NUCLEOTIDE SEQUENCE [LARGE SCALE GENOMIC DNA]</scope>
    <source>
        <strain evidence="2 3">ZGT118</strain>
    </source>
</reference>
<evidence type="ECO:0000313" key="2">
    <source>
        <dbReference type="EMBL" id="KUJ76424.1"/>
    </source>
</evidence>
<comment type="caution">
    <text evidence="2">The sequence shown here is derived from an EMBL/GenBank/DDBJ whole genome shotgun (WGS) entry which is preliminary data.</text>
</comment>
<proteinExistence type="predicted"/>
<dbReference type="OrthoDB" id="7859692at2"/>
<dbReference type="STRING" id="1685379.AVO45_11540"/>
<dbReference type="EMBL" id="LQBQ01000035">
    <property type="protein sequence ID" value="KUJ76424.1"/>
    <property type="molecule type" value="Genomic_DNA"/>
</dbReference>
<feature type="transmembrane region" description="Helical" evidence="1">
    <location>
        <begin position="6"/>
        <end position="23"/>
    </location>
</feature>